<evidence type="ECO:0000313" key="2">
    <source>
        <dbReference type="Proteomes" id="UP000435138"/>
    </source>
</evidence>
<dbReference type="AlphaFoldDB" id="A0A6A8A6S4"/>
<reference evidence="1 2" key="1">
    <citation type="submission" date="2019-11" db="EMBL/GenBank/DDBJ databases">
        <title>Genome analysis of Rhizobacterium cereale a novel genus and species isolated from maize roots in North Spain.</title>
        <authorList>
            <person name="Menendez E."/>
            <person name="Flores-Felix J.D."/>
            <person name="Ramirez-Bahena M.-H."/>
            <person name="Igual J.M."/>
            <person name="Garcia-Fraile P."/>
            <person name="Peix A."/>
            <person name="Velazquez E."/>
        </authorList>
    </citation>
    <scope>NUCLEOTIDE SEQUENCE [LARGE SCALE GENOMIC DNA]</scope>
    <source>
        <strain evidence="1 2">RZME27</strain>
    </source>
</reference>
<evidence type="ECO:0000313" key="1">
    <source>
        <dbReference type="EMBL" id="MQY46509.1"/>
    </source>
</evidence>
<organism evidence="1 2">
    <name type="scientific">Endobacterium cereale</name>
    <dbReference type="NCBI Taxonomy" id="2663029"/>
    <lineage>
        <taxon>Bacteria</taxon>
        <taxon>Pseudomonadati</taxon>
        <taxon>Pseudomonadota</taxon>
        <taxon>Alphaproteobacteria</taxon>
        <taxon>Hyphomicrobiales</taxon>
        <taxon>Rhizobiaceae</taxon>
        <taxon>Endobacterium</taxon>
    </lineage>
</organism>
<sequence length="118" mass="12977">MNKFERAERNYLIAVLKLAGEPIAIIADRFGISVQHASNVARGNAWMVETRAGRQVAPGLTTRAAVAIEKTLGIWPSDTSKAFVEGSAMILLRSENGRRVIMEDIGRWLQLEAQPSQS</sequence>
<accession>A0A6A8A6S4</accession>
<gene>
    <name evidence="1" type="ORF">GAO09_10680</name>
</gene>
<dbReference type="EMBL" id="WIXI01000041">
    <property type="protein sequence ID" value="MQY46509.1"/>
    <property type="molecule type" value="Genomic_DNA"/>
</dbReference>
<protein>
    <submittedName>
        <fullName evidence="1">Uncharacterized protein</fullName>
    </submittedName>
</protein>
<keyword evidence="2" id="KW-1185">Reference proteome</keyword>
<comment type="caution">
    <text evidence="1">The sequence shown here is derived from an EMBL/GenBank/DDBJ whole genome shotgun (WGS) entry which is preliminary data.</text>
</comment>
<dbReference type="Proteomes" id="UP000435138">
    <property type="component" value="Unassembled WGS sequence"/>
</dbReference>
<dbReference type="RefSeq" id="WP_153354000.1">
    <property type="nucleotide sequence ID" value="NZ_WIXI01000041.1"/>
</dbReference>
<proteinExistence type="predicted"/>
<name>A0A6A8A6S4_9HYPH</name>